<dbReference type="EMBL" id="KZ819581">
    <property type="protein sequence ID" value="PWN38647.1"/>
    <property type="molecule type" value="Genomic_DNA"/>
</dbReference>
<dbReference type="GeneID" id="37036937"/>
<keyword evidence="3" id="KW-1185">Reference proteome</keyword>
<sequence>MVPNFYAFCPGPGSKTKRGRERRARERERERAREKRAIFVRSSAVRSSPSSGLSLIMRCARIRNSEGKPDREPGASGQAPSQRPRLLQRNQQSIAHTHLSKAKYPSLSFERIRRGKEKATKERGSWLAGVRVRYLVMRALARASSNLRTRPPWSHPTQTGHLVSSRSARPITQPTQQAARARRGRERGGP</sequence>
<gene>
    <name evidence="2" type="ORF">IE81DRAFT_327276</name>
</gene>
<proteinExistence type="predicted"/>
<feature type="compositionally biased region" description="Basic and acidic residues" evidence="1">
    <location>
        <begin position="23"/>
        <end position="32"/>
    </location>
</feature>
<dbReference type="InParanoid" id="A0A316VM82"/>
<name>A0A316VM82_9BASI</name>
<feature type="region of interest" description="Disordered" evidence="1">
    <location>
        <begin position="65"/>
        <end position="86"/>
    </location>
</feature>
<organism evidence="2 3">
    <name type="scientific">Ceraceosorus guamensis</name>
    <dbReference type="NCBI Taxonomy" id="1522189"/>
    <lineage>
        <taxon>Eukaryota</taxon>
        <taxon>Fungi</taxon>
        <taxon>Dikarya</taxon>
        <taxon>Basidiomycota</taxon>
        <taxon>Ustilaginomycotina</taxon>
        <taxon>Exobasidiomycetes</taxon>
        <taxon>Ceraceosorales</taxon>
        <taxon>Ceraceosoraceae</taxon>
        <taxon>Ceraceosorus</taxon>
    </lineage>
</organism>
<evidence type="ECO:0000313" key="2">
    <source>
        <dbReference type="EMBL" id="PWN38647.1"/>
    </source>
</evidence>
<protein>
    <submittedName>
        <fullName evidence="2">Uncharacterized protein</fullName>
    </submittedName>
</protein>
<evidence type="ECO:0000313" key="3">
    <source>
        <dbReference type="Proteomes" id="UP000245783"/>
    </source>
</evidence>
<accession>A0A316VM82</accession>
<evidence type="ECO:0000256" key="1">
    <source>
        <dbReference type="SAM" id="MobiDB-lite"/>
    </source>
</evidence>
<reference evidence="2 3" key="1">
    <citation type="journal article" date="2018" name="Mol. Biol. Evol.">
        <title>Broad Genomic Sampling Reveals a Smut Pathogenic Ancestry of the Fungal Clade Ustilaginomycotina.</title>
        <authorList>
            <person name="Kijpornyongpan T."/>
            <person name="Mondo S.J."/>
            <person name="Barry K."/>
            <person name="Sandor L."/>
            <person name="Lee J."/>
            <person name="Lipzen A."/>
            <person name="Pangilinan J."/>
            <person name="LaButti K."/>
            <person name="Hainaut M."/>
            <person name="Henrissat B."/>
            <person name="Grigoriev I.V."/>
            <person name="Spatafora J.W."/>
            <person name="Aime M.C."/>
        </authorList>
    </citation>
    <scope>NUCLEOTIDE SEQUENCE [LARGE SCALE GENOMIC DNA]</scope>
    <source>
        <strain evidence="2 3">MCA 4658</strain>
    </source>
</reference>
<dbReference type="Proteomes" id="UP000245783">
    <property type="component" value="Unassembled WGS sequence"/>
</dbReference>
<feature type="compositionally biased region" description="Polar residues" evidence="1">
    <location>
        <begin position="155"/>
        <end position="177"/>
    </location>
</feature>
<feature type="region of interest" description="Disordered" evidence="1">
    <location>
        <begin position="1"/>
        <end position="32"/>
    </location>
</feature>
<feature type="compositionally biased region" description="Basic residues" evidence="1">
    <location>
        <begin position="180"/>
        <end position="190"/>
    </location>
</feature>
<dbReference type="RefSeq" id="XP_025365807.1">
    <property type="nucleotide sequence ID" value="XM_025515067.1"/>
</dbReference>
<feature type="region of interest" description="Disordered" evidence="1">
    <location>
        <begin position="147"/>
        <end position="190"/>
    </location>
</feature>
<dbReference type="AlphaFoldDB" id="A0A316VM82"/>